<evidence type="ECO:0000256" key="1">
    <source>
        <dbReference type="ARBA" id="ARBA00009860"/>
    </source>
</evidence>
<evidence type="ECO:0000256" key="5">
    <source>
        <dbReference type="ARBA" id="ARBA00022917"/>
    </source>
</evidence>
<evidence type="ECO:0000256" key="6">
    <source>
        <dbReference type="ARBA" id="ARBA00032656"/>
    </source>
</evidence>
<dbReference type="Pfam" id="PF01652">
    <property type="entry name" value="IF4E"/>
    <property type="match status" value="1"/>
</dbReference>
<name>A0A481SWP9_9NEOP</name>
<comment type="similarity">
    <text evidence="1 7">Belongs to the eukaryotic initiation factor 4E family.</text>
</comment>
<sequence>MAVSPVGGMGDIVETVDTVNGDGGAQEEIMHPLQHTWTLWYYENDRSKSWEDNQRQVTSFHTVEDFWRLHNNIKSASDLRQGCDYSLFKKGIRPMWEDSANKMGGRWLINVEKKMRGLELDSFWLEILLCLIGEAFDDFGDDVCGAVVNLRSKGDKIAVWTANAKNSQAVLEIGRKLKTRLGIPVNNPIYYQIHEDTMVKSGSMTKNTYTL</sequence>
<accession>A0A481SWP9</accession>
<dbReference type="InterPro" id="IPR001040">
    <property type="entry name" value="TIF_eIF_4E"/>
</dbReference>
<dbReference type="PANTHER" id="PTHR11960">
    <property type="entry name" value="EUKARYOTIC TRANSLATION INITIATION FACTOR 4E RELATED"/>
    <property type="match status" value="1"/>
</dbReference>
<dbReference type="GO" id="GO:0016281">
    <property type="term" value="C:eukaryotic translation initiation factor 4F complex"/>
    <property type="evidence" value="ECO:0007669"/>
    <property type="project" value="TreeGrafter"/>
</dbReference>
<dbReference type="SUPFAM" id="SSF55418">
    <property type="entry name" value="eIF4e-like"/>
    <property type="match status" value="1"/>
</dbReference>
<dbReference type="Gene3D" id="3.30.760.10">
    <property type="entry name" value="RNA Cap, Translation Initiation Factor Eif4e"/>
    <property type="match status" value="1"/>
</dbReference>
<dbReference type="GO" id="GO:0003743">
    <property type="term" value="F:translation initiation factor activity"/>
    <property type="evidence" value="ECO:0007669"/>
    <property type="project" value="UniProtKB-KW"/>
</dbReference>
<evidence type="ECO:0000256" key="2">
    <source>
        <dbReference type="ARBA" id="ARBA00022540"/>
    </source>
</evidence>
<keyword evidence="4 7" id="KW-0694">RNA-binding</keyword>
<proteinExistence type="evidence at transcript level"/>
<dbReference type="AlphaFoldDB" id="A0A481SWP9"/>
<keyword evidence="3" id="KW-0810">Translation regulation</keyword>
<keyword evidence="2 7" id="KW-0396">Initiation factor</keyword>
<evidence type="ECO:0000256" key="4">
    <source>
        <dbReference type="ARBA" id="ARBA00022884"/>
    </source>
</evidence>
<dbReference type="GO" id="GO:0006417">
    <property type="term" value="P:regulation of translation"/>
    <property type="evidence" value="ECO:0007669"/>
    <property type="project" value="UniProtKB-KW"/>
</dbReference>
<evidence type="ECO:0000256" key="3">
    <source>
        <dbReference type="ARBA" id="ARBA00022845"/>
    </source>
</evidence>
<keyword evidence="5 7" id="KW-0648">Protein biosynthesis</keyword>
<dbReference type="GO" id="GO:0000340">
    <property type="term" value="F:RNA 7-methylguanosine cap binding"/>
    <property type="evidence" value="ECO:0007669"/>
    <property type="project" value="TreeGrafter"/>
</dbReference>
<dbReference type="EMBL" id="MH638005">
    <property type="protein sequence ID" value="QBH73395.1"/>
    <property type="molecule type" value="mRNA"/>
</dbReference>
<evidence type="ECO:0000313" key="8">
    <source>
        <dbReference type="EMBL" id="QBH73395.1"/>
    </source>
</evidence>
<dbReference type="PROSITE" id="PS00813">
    <property type="entry name" value="IF4E"/>
    <property type="match status" value="1"/>
</dbReference>
<dbReference type="PANTHER" id="PTHR11960:SF8">
    <property type="entry name" value="EUKARYOTIC TRANSLATION INITIATION FACTOR 4E1-RELATED"/>
    <property type="match status" value="1"/>
</dbReference>
<dbReference type="InterPro" id="IPR019770">
    <property type="entry name" value="TIF_eIF_4E_CS"/>
</dbReference>
<evidence type="ECO:0000256" key="7">
    <source>
        <dbReference type="RuleBase" id="RU004374"/>
    </source>
</evidence>
<reference evidence="8" key="1">
    <citation type="journal article" date="2019" name="Sci. Rep.">
        <title>No signal of deleterious mutation accumulation in conserved gene sequences of extant asexual hexapods.</title>
        <authorList>
            <person name="Brandt A."/>
            <person name="Bast J."/>
            <person name="Scheu S."/>
            <person name="Meusemann K."/>
            <person name="Donath A."/>
            <person name="Schuette K."/>
            <person name="Machida R."/>
            <person name="Kraaijeveld K."/>
        </authorList>
    </citation>
    <scope>NUCLEOTIDE SEQUENCE</scope>
    <source>
        <strain evidence="8">OG9567</strain>
    </source>
</reference>
<organism evidence="8">
    <name type="scientific">Eurycantha calcarata</name>
    <dbReference type="NCBI Taxonomy" id="93610"/>
    <lineage>
        <taxon>Eukaryota</taxon>
        <taxon>Metazoa</taxon>
        <taxon>Ecdysozoa</taxon>
        <taxon>Arthropoda</taxon>
        <taxon>Hexapoda</taxon>
        <taxon>Insecta</taxon>
        <taxon>Pterygota</taxon>
        <taxon>Neoptera</taxon>
        <taxon>Polyneoptera</taxon>
        <taxon>Phasmatodea</taxon>
        <taxon>Verophasmatodea</taxon>
        <taxon>Anareolatae</taxon>
        <taxon>Phasmatidae</taxon>
        <taxon>Eurycanthinae</taxon>
        <taxon>Eurycantha</taxon>
    </lineage>
</organism>
<protein>
    <recommendedName>
        <fullName evidence="6">eIF-4F 25 kDa subunit</fullName>
    </recommendedName>
</protein>
<dbReference type="InterPro" id="IPR023398">
    <property type="entry name" value="TIF_eIF4e-like"/>
</dbReference>